<keyword evidence="4" id="KW-0067">ATP-binding</keyword>
<evidence type="ECO:0000256" key="2">
    <source>
        <dbReference type="ARBA" id="ARBA00022801"/>
    </source>
</evidence>
<dbReference type="InterPro" id="IPR027417">
    <property type="entry name" value="P-loop_NTPase"/>
</dbReference>
<gene>
    <name evidence="8" type="ORF">PhCBS80983_g05800</name>
</gene>
<dbReference type="InterPro" id="IPR052431">
    <property type="entry name" value="SKI2_subfamily_helicases"/>
</dbReference>
<feature type="domain" description="Helicase ATP-binding" evidence="6">
    <location>
        <begin position="819"/>
        <end position="945"/>
    </location>
</feature>
<dbReference type="GO" id="GO:0016787">
    <property type="term" value="F:hydrolase activity"/>
    <property type="evidence" value="ECO:0007669"/>
    <property type="project" value="UniProtKB-KW"/>
</dbReference>
<dbReference type="STRING" id="109895.A0A507DU26"/>
<name>A0A507DU26_9FUNG</name>
<dbReference type="Proteomes" id="UP000318582">
    <property type="component" value="Unassembled WGS sequence"/>
</dbReference>
<dbReference type="Pfam" id="PF00270">
    <property type="entry name" value="DEAD"/>
    <property type="match status" value="1"/>
</dbReference>
<dbReference type="GO" id="GO:0003676">
    <property type="term" value="F:nucleic acid binding"/>
    <property type="evidence" value="ECO:0007669"/>
    <property type="project" value="InterPro"/>
</dbReference>
<evidence type="ECO:0000313" key="9">
    <source>
        <dbReference type="Proteomes" id="UP000318582"/>
    </source>
</evidence>
<comment type="caution">
    <text evidence="8">The sequence shown here is derived from an EMBL/GenBank/DDBJ whole genome shotgun (WGS) entry which is preliminary data.</text>
</comment>
<dbReference type="PANTHER" id="PTHR44533">
    <property type="entry name" value="DEAD/H RNA HELICASE, PUTATIVE-RELATED"/>
    <property type="match status" value="1"/>
</dbReference>
<dbReference type="EMBL" id="QEAQ01000142">
    <property type="protein sequence ID" value="TPX54735.1"/>
    <property type="molecule type" value="Genomic_DNA"/>
</dbReference>
<feature type="region of interest" description="Disordered" evidence="5">
    <location>
        <begin position="701"/>
        <end position="748"/>
    </location>
</feature>
<dbReference type="InterPro" id="IPR014001">
    <property type="entry name" value="Helicase_ATP-bd"/>
</dbReference>
<dbReference type="Pfam" id="PF23002">
    <property type="entry name" value="PIN-like_DDX60"/>
    <property type="match status" value="1"/>
</dbReference>
<evidence type="ECO:0000256" key="4">
    <source>
        <dbReference type="ARBA" id="ARBA00022840"/>
    </source>
</evidence>
<organism evidence="8 9">
    <name type="scientific">Powellomyces hirtus</name>
    <dbReference type="NCBI Taxonomy" id="109895"/>
    <lineage>
        <taxon>Eukaryota</taxon>
        <taxon>Fungi</taxon>
        <taxon>Fungi incertae sedis</taxon>
        <taxon>Chytridiomycota</taxon>
        <taxon>Chytridiomycota incertae sedis</taxon>
        <taxon>Chytridiomycetes</taxon>
        <taxon>Spizellomycetales</taxon>
        <taxon>Powellomycetaceae</taxon>
        <taxon>Powellomyces</taxon>
    </lineage>
</organism>
<proteinExistence type="predicted"/>
<dbReference type="GO" id="GO:0005524">
    <property type="term" value="F:ATP binding"/>
    <property type="evidence" value="ECO:0007669"/>
    <property type="project" value="UniProtKB-KW"/>
</dbReference>
<evidence type="ECO:0000256" key="5">
    <source>
        <dbReference type="SAM" id="MobiDB-lite"/>
    </source>
</evidence>
<dbReference type="PROSITE" id="PS51194">
    <property type="entry name" value="HELICASE_CTER"/>
    <property type="match status" value="1"/>
</dbReference>
<dbReference type="SUPFAM" id="SSF52540">
    <property type="entry name" value="P-loop containing nucleoside triphosphate hydrolases"/>
    <property type="match status" value="2"/>
</dbReference>
<protein>
    <recommendedName>
        <fullName evidence="10">P-loop containing nucleoside triphosphate hydrolase protein</fullName>
    </recommendedName>
</protein>
<dbReference type="PROSITE" id="PS51192">
    <property type="entry name" value="HELICASE_ATP_BIND_1"/>
    <property type="match status" value="1"/>
</dbReference>
<evidence type="ECO:0000256" key="3">
    <source>
        <dbReference type="ARBA" id="ARBA00022806"/>
    </source>
</evidence>
<keyword evidence="1" id="KW-0547">Nucleotide-binding</keyword>
<evidence type="ECO:0000259" key="7">
    <source>
        <dbReference type="PROSITE" id="PS51194"/>
    </source>
</evidence>
<keyword evidence="3" id="KW-0347">Helicase</keyword>
<dbReference type="Gene3D" id="3.40.50.300">
    <property type="entry name" value="P-loop containing nucleotide triphosphate hydrolases"/>
    <property type="match status" value="3"/>
</dbReference>
<dbReference type="GO" id="GO:0004386">
    <property type="term" value="F:helicase activity"/>
    <property type="evidence" value="ECO:0007669"/>
    <property type="project" value="UniProtKB-KW"/>
</dbReference>
<keyword evidence="9" id="KW-1185">Reference proteome</keyword>
<sequence>MTSQGLWYTALCPVYIDVVGDFAGTELAVLDGDTLLAMVLRSLNAIDCPSILHGVYLVEEALRKLLDSKASFEIVFVLDRKSTGAQAPDIRGHEKAVWRLFFRSAVIAHLQHTSRTVTVNLFDSLLDDKWSTYVSMKKPYYILTEDGSGLKTPSASGPVDLSDYLAAARAMWTESMWLHLHQGISVVLISEDMFKDNKIVSFVFHASMSSRDSLAKGRHVKGLCQAIEVMDASVKSVQFTDFVEAPPAAEGANKPASAVAKVLVLLAHTRKPLHLDMAKVFLIHSAMLPSIPLELCAQPLAVPRFGDTAKDALATFMELSYAAALSATRGSADQLIYFVDERFFRAILLEVLDTVSTIGLSAVEGIYGDAPFLKQAENAWNIIHSARGFWNYTSLLQAADASLVSNEFHTLLHPARTLSLLPYKQPFLEKYLPILPANASAESVPFFKAEYIPNYETHHWHVAKPLTQTGEAVCVRGKKPQRIAVRKAKQGQAFFIQKYASSLTGASGRIIRPKTIIVQPKKLSGCFKRASRAPQFDETSAPTAISKEKRASASSSASKPATRSKRDAIIAANTERLVSAEKEAANKRWKILRDKVEQLGTSDLVVAELEHAILLERSVSAKVLVQEQKLFIVMFLLNQWSSFCVSPSNKNDPATPQRKEEGINVLVKLFELCTGILAAPDATKATVEQARRILKMVGLEHSDDKEDTARRKSSNNDRKRDKDSEKTKSDTQTFKVKKSNSKSESSKKADALLEADKDMPLSFKFIYPRGVASQSWLRCPHSLTRFQLLHFGTHMDRTMGSASDPRVDFEPDQWQREVLDTIDREESVFVVAPTSAGKTFIAFYAIEKVLRELDDGVVVYVAPTKALVNQIAAILMMQPDVACQWTPRLKRVIFDEIHSISSLEGGLIWEQNLIFAPCPIVALSATVGNPQEFADWLQGVQAAKGHRLNMITHKHRFSNLRKFVFAPMGRPPKFTGLTSKEGNSSLRHLHPIAALSLGLTRIPDDMHLEPFECLQLFDAMHCERDEHAVLPPALSPEKYFAKLGVIKKADVIRYSEDLKTVLQQWMDLPDSRTSGAFRKVLKRLSSDINISLAKMDDGKPQNGLKYALTHVMALCHNLHRNGKLPAILFNYSRHNVEALTQRIFAELIAAEMRYKNTDAQWLKKVAAWDAWKLTEAARKAAMEKIARGSARGKNCGFWEDEEWDAGWQASFDPDAGLPQFSLTGKSDMSPYEIDKDIDFLRWQGVAPELCGALRRGIGVHHAGMNLRYRQTVERYFRAGHLRVVVATGTLALGINMPASTSVFTEDSVYLTALEYRQAAGRAGRRGFDLLGSVVFFGLPLVKASRLPDLAGHFPLSVTLVLRLHQLLSEEKSRAVGEDMMRSVLLLNKILLGKPAARLEVLHHLRFSIDYLRRFSLLSETGEPINLSGLTQHLYWAEPMNLSFTFLVNSGVLSEVVKSIDSELSLLTCLAHLFGRRWLPTKLNEFREEIIKRSPSKVFMEPLPACVVKVLKQHNDLVFQVMKSYIHHYVATLEIEDVAKLPLSGRSFPRTLAKGDVQSPILQRLAERSLPYRARSPFVALSGLDDTFGSVEDLSRTLRSGVSLQSTVVPLVSDLVDDTIVLDSYVIDFYKHGQFKPLTLANSIWPGDVWQMLNDFRLIIASLRVSLEVLLQAHKNTELVRLKRETEDDEDDHPRYQIYDEDDEEGEVAATSNWRPALVIKPELRDRRLWDIYKVLCRIQRTFNKKLEAMNA</sequence>
<dbReference type="InterPro" id="IPR001650">
    <property type="entry name" value="Helicase_C-like"/>
</dbReference>
<dbReference type="InterPro" id="IPR011545">
    <property type="entry name" value="DEAD/DEAH_box_helicase_dom"/>
</dbReference>
<feature type="compositionally biased region" description="Low complexity" evidence="5">
    <location>
        <begin position="552"/>
        <end position="561"/>
    </location>
</feature>
<feature type="region of interest" description="Disordered" evidence="5">
    <location>
        <begin position="534"/>
        <end position="565"/>
    </location>
</feature>
<dbReference type="SMART" id="SM00490">
    <property type="entry name" value="HELICc"/>
    <property type="match status" value="1"/>
</dbReference>
<dbReference type="InterPro" id="IPR055124">
    <property type="entry name" value="PIN-like_DDX60"/>
</dbReference>
<dbReference type="Pfam" id="PF26076">
    <property type="entry name" value="WHD_DDX60"/>
    <property type="match status" value="1"/>
</dbReference>
<dbReference type="PANTHER" id="PTHR44533:SF4">
    <property type="entry name" value="DEAD_H RNA HELICASE, PUTATIVE-RELATED"/>
    <property type="match status" value="1"/>
</dbReference>
<dbReference type="GO" id="GO:0005737">
    <property type="term" value="C:cytoplasm"/>
    <property type="evidence" value="ECO:0007669"/>
    <property type="project" value="TreeGrafter"/>
</dbReference>
<evidence type="ECO:0000259" key="6">
    <source>
        <dbReference type="PROSITE" id="PS51192"/>
    </source>
</evidence>
<feature type="compositionally biased region" description="Basic and acidic residues" evidence="5">
    <location>
        <begin position="701"/>
        <end position="729"/>
    </location>
</feature>
<dbReference type="InterPro" id="IPR059032">
    <property type="entry name" value="WHD_DDX60"/>
</dbReference>
<reference evidence="8 9" key="1">
    <citation type="journal article" date="2019" name="Sci. Rep.">
        <title>Comparative genomics of chytrid fungi reveal insights into the obligate biotrophic and pathogenic lifestyle of Synchytrium endobioticum.</title>
        <authorList>
            <person name="van de Vossenberg B.T.L.H."/>
            <person name="Warris S."/>
            <person name="Nguyen H.D.T."/>
            <person name="van Gent-Pelzer M.P.E."/>
            <person name="Joly D.L."/>
            <person name="van de Geest H.C."/>
            <person name="Bonants P.J.M."/>
            <person name="Smith D.S."/>
            <person name="Levesque C.A."/>
            <person name="van der Lee T.A.J."/>
        </authorList>
    </citation>
    <scope>NUCLEOTIDE SEQUENCE [LARGE SCALE GENOMIC DNA]</scope>
    <source>
        <strain evidence="8 9">CBS 809.83</strain>
    </source>
</reference>
<evidence type="ECO:0000313" key="8">
    <source>
        <dbReference type="EMBL" id="TPX54735.1"/>
    </source>
</evidence>
<keyword evidence="2" id="KW-0378">Hydrolase</keyword>
<dbReference type="SMART" id="SM00487">
    <property type="entry name" value="DEXDc"/>
    <property type="match status" value="1"/>
</dbReference>
<accession>A0A507DU26</accession>
<evidence type="ECO:0000256" key="1">
    <source>
        <dbReference type="ARBA" id="ARBA00022741"/>
    </source>
</evidence>
<feature type="domain" description="Helicase C-terminal" evidence="7">
    <location>
        <begin position="1216"/>
        <end position="1384"/>
    </location>
</feature>
<dbReference type="Pfam" id="PF00271">
    <property type="entry name" value="Helicase_C"/>
    <property type="match status" value="1"/>
</dbReference>
<evidence type="ECO:0008006" key="10">
    <source>
        <dbReference type="Google" id="ProtNLM"/>
    </source>
</evidence>